<name>A0A4Y2G0Y4_ARAVE</name>
<organism evidence="2 3">
    <name type="scientific">Araneus ventricosus</name>
    <name type="common">Orbweaver spider</name>
    <name type="synonym">Epeira ventricosa</name>
    <dbReference type="NCBI Taxonomy" id="182803"/>
    <lineage>
        <taxon>Eukaryota</taxon>
        <taxon>Metazoa</taxon>
        <taxon>Ecdysozoa</taxon>
        <taxon>Arthropoda</taxon>
        <taxon>Chelicerata</taxon>
        <taxon>Arachnida</taxon>
        <taxon>Araneae</taxon>
        <taxon>Araneomorphae</taxon>
        <taxon>Entelegynae</taxon>
        <taxon>Araneoidea</taxon>
        <taxon>Araneidae</taxon>
        <taxon>Araneus</taxon>
    </lineage>
</organism>
<dbReference type="EMBL" id="BGPR01001136">
    <property type="protein sequence ID" value="GBM46416.1"/>
    <property type="molecule type" value="Genomic_DNA"/>
</dbReference>
<evidence type="ECO:0000313" key="3">
    <source>
        <dbReference type="Proteomes" id="UP000499080"/>
    </source>
</evidence>
<sequence>MTRTTPELSPPSRSFRTTPTGGRLTHYVKFNEQQANKHGGSSVESGFKPGTLRRDLLPRGHSGRHKFQDMI</sequence>
<gene>
    <name evidence="2" type="ORF">AVEN_161004_1</name>
</gene>
<dbReference type="Proteomes" id="UP000499080">
    <property type="component" value="Unassembled WGS sequence"/>
</dbReference>
<evidence type="ECO:0000256" key="1">
    <source>
        <dbReference type="SAM" id="MobiDB-lite"/>
    </source>
</evidence>
<protein>
    <submittedName>
        <fullName evidence="2">Uncharacterized protein</fullName>
    </submittedName>
</protein>
<feature type="region of interest" description="Disordered" evidence="1">
    <location>
        <begin position="1"/>
        <end position="71"/>
    </location>
</feature>
<accession>A0A4Y2G0Y4</accession>
<dbReference type="AlphaFoldDB" id="A0A4Y2G0Y4"/>
<evidence type="ECO:0000313" key="2">
    <source>
        <dbReference type="EMBL" id="GBM46416.1"/>
    </source>
</evidence>
<reference evidence="2 3" key="1">
    <citation type="journal article" date="2019" name="Sci. Rep.">
        <title>Orb-weaving spider Araneus ventricosus genome elucidates the spidroin gene catalogue.</title>
        <authorList>
            <person name="Kono N."/>
            <person name="Nakamura H."/>
            <person name="Ohtoshi R."/>
            <person name="Moran D.A.P."/>
            <person name="Shinohara A."/>
            <person name="Yoshida Y."/>
            <person name="Fujiwara M."/>
            <person name="Mori M."/>
            <person name="Tomita M."/>
            <person name="Arakawa K."/>
        </authorList>
    </citation>
    <scope>NUCLEOTIDE SEQUENCE [LARGE SCALE GENOMIC DNA]</scope>
</reference>
<feature type="compositionally biased region" description="Polar residues" evidence="1">
    <location>
        <begin position="1"/>
        <end position="20"/>
    </location>
</feature>
<comment type="caution">
    <text evidence="2">The sequence shown here is derived from an EMBL/GenBank/DDBJ whole genome shotgun (WGS) entry which is preliminary data.</text>
</comment>
<keyword evidence="3" id="KW-1185">Reference proteome</keyword>
<proteinExistence type="predicted"/>